<name>A0ABY4BIY0_9FLAO</name>
<dbReference type="Proteomes" id="UP000831068">
    <property type="component" value="Chromosome"/>
</dbReference>
<organism evidence="1 2">
    <name type="scientific">Chryseobacterium oryzae</name>
    <dbReference type="NCBI Taxonomy" id="2929799"/>
    <lineage>
        <taxon>Bacteria</taxon>
        <taxon>Pseudomonadati</taxon>
        <taxon>Bacteroidota</taxon>
        <taxon>Flavobacteriia</taxon>
        <taxon>Flavobacteriales</taxon>
        <taxon>Weeksellaceae</taxon>
        <taxon>Chryseobacterium group</taxon>
        <taxon>Chryseobacterium</taxon>
    </lineage>
</organism>
<dbReference type="InterPro" id="IPR021398">
    <property type="entry name" value="DUF3037"/>
</dbReference>
<sequence>MQDYKIYEYAVIRLVPKVEREEFFNVGLILFSKKEKFIRFKFHLCENKFKFMHSKLDYRDVIENLVSFEKISKGDKEGGPIALLDIPERFRWLTAVRSSVIQTSRPHPGKSKDLEQTFSKLFQELVL</sequence>
<accession>A0ABY4BIY0</accession>
<dbReference type="RefSeq" id="WP_243576952.1">
    <property type="nucleotide sequence ID" value="NZ_CP094529.1"/>
</dbReference>
<keyword evidence="2" id="KW-1185">Reference proteome</keyword>
<dbReference type="Pfam" id="PF11236">
    <property type="entry name" value="DUF3037"/>
    <property type="match status" value="1"/>
</dbReference>
<reference evidence="1 2" key="1">
    <citation type="submission" date="2022-03" db="EMBL/GenBank/DDBJ databases">
        <title>Chryseobacterium sp. isolated from the Andong Sikhe.</title>
        <authorList>
            <person name="Won M."/>
            <person name="Kim S.-J."/>
            <person name="Kwon S.-W."/>
        </authorList>
    </citation>
    <scope>NUCLEOTIDE SEQUENCE [LARGE SCALE GENOMIC DNA]</scope>
    <source>
        <strain evidence="1 2">ADR-1</strain>
    </source>
</reference>
<dbReference type="EMBL" id="CP094529">
    <property type="protein sequence ID" value="UOE38714.1"/>
    <property type="molecule type" value="Genomic_DNA"/>
</dbReference>
<proteinExistence type="predicted"/>
<protein>
    <submittedName>
        <fullName evidence="1">DUF3037 domain-containing protein</fullName>
    </submittedName>
</protein>
<evidence type="ECO:0000313" key="1">
    <source>
        <dbReference type="EMBL" id="UOE38714.1"/>
    </source>
</evidence>
<gene>
    <name evidence="1" type="ORF">MTP08_02760</name>
</gene>
<evidence type="ECO:0000313" key="2">
    <source>
        <dbReference type="Proteomes" id="UP000831068"/>
    </source>
</evidence>